<keyword evidence="7" id="KW-0238">DNA-binding</keyword>
<evidence type="ECO:0000256" key="10">
    <source>
        <dbReference type="PROSITE-ProRule" id="PRU01016"/>
    </source>
</evidence>
<dbReference type="Gene3D" id="3.40.50.150">
    <property type="entry name" value="Vaccinia Virus protein VP39"/>
    <property type="match status" value="1"/>
</dbReference>
<feature type="compositionally biased region" description="Basic and acidic residues" evidence="12">
    <location>
        <begin position="72"/>
        <end position="88"/>
    </location>
</feature>
<evidence type="ECO:0000259" key="13">
    <source>
        <dbReference type="PROSITE" id="PS51038"/>
    </source>
</evidence>
<dbReference type="GO" id="GO:0003886">
    <property type="term" value="F:DNA (cytosine-5-)-methyltransferase activity"/>
    <property type="evidence" value="ECO:0007669"/>
    <property type="project" value="UniProtKB-EC"/>
</dbReference>
<evidence type="ECO:0000256" key="6">
    <source>
        <dbReference type="ARBA" id="ARBA00022737"/>
    </source>
</evidence>
<comment type="caution">
    <text evidence="14">The sequence shown here is derived from an EMBL/GenBank/DDBJ whole genome shotgun (WGS) entry which is preliminary data.</text>
</comment>
<keyword evidence="15" id="KW-1185">Reference proteome</keyword>
<dbReference type="PIRSF" id="PIRSF037404">
    <property type="entry name" value="DNMT1"/>
    <property type="match status" value="1"/>
</dbReference>
<reference evidence="14" key="1">
    <citation type="submission" date="2020-11" db="EMBL/GenBank/DDBJ databases">
        <authorList>
            <consortium name="DOE Joint Genome Institute"/>
            <person name="Ahrendt S."/>
            <person name="Riley R."/>
            <person name="Andreopoulos W."/>
            <person name="Labutti K."/>
            <person name="Pangilinan J."/>
            <person name="Ruiz-Duenas F.J."/>
            <person name="Barrasa J.M."/>
            <person name="Sanchez-Garcia M."/>
            <person name="Camarero S."/>
            <person name="Miyauchi S."/>
            <person name="Serrano A."/>
            <person name="Linde D."/>
            <person name="Babiker R."/>
            <person name="Drula E."/>
            <person name="Ayuso-Fernandez I."/>
            <person name="Pacheco R."/>
            <person name="Padilla G."/>
            <person name="Ferreira P."/>
            <person name="Barriuso J."/>
            <person name="Kellner H."/>
            <person name="Castanera R."/>
            <person name="Alfaro M."/>
            <person name="Ramirez L."/>
            <person name="Pisabarro A.G."/>
            <person name="Kuo A."/>
            <person name="Tritt A."/>
            <person name="Lipzen A."/>
            <person name="He G."/>
            <person name="Yan M."/>
            <person name="Ng V."/>
            <person name="Cullen D."/>
            <person name="Martin F."/>
            <person name="Rosso M.-N."/>
            <person name="Henrissat B."/>
            <person name="Hibbett D."/>
            <person name="Martinez A.T."/>
            <person name="Grigoriev I.V."/>
        </authorList>
    </citation>
    <scope>NUCLEOTIDE SEQUENCE</scope>
    <source>
        <strain evidence="14">ATCC 90797</strain>
    </source>
</reference>
<dbReference type="InterPro" id="IPR029063">
    <property type="entry name" value="SAM-dependent_MTases_sf"/>
</dbReference>
<keyword evidence="3 10" id="KW-0489">Methyltransferase</keyword>
<dbReference type="PANTHER" id="PTHR10629">
    <property type="entry name" value="CYTOSINE-SPECIFIC METHYLTRANSFERASE"/>
    <property type="match status" value="1"/>
</dbReference>
<gene>
    <name evidence="14" type="ORF">BDN71DRAFT_1499245</name>
</gene>
<dbReference type="GO" id="GO:0003682">
    <property type="term" value="F:chromatin binding"/>
    <property type="evidence" value="ECO:0007669"/>
    <property type="project" value="InterPro"/>
</dbReference>
<dbReference type="GO" id="GO:0032259">
    <property type="term" value="P:methylation"/>
    <property type="evidence" value="ECO:0007669"/>
    <property type="project" value="UniProtKB-KW"/>
</dbReference>
<evidence type="ECO:0000313" key="14">
    <source>
        <dbReference type="EMBL" id="KAF9489028.1"/>
    </source>
</evidence>
<evidence type="ECO:0000256" key="7">
    <source>
        <dbReference type="ARBA" id="ARBA00023125"/>
    </source>
</evidence>
<dbReference type="Pfam" id="PF12047">
    <property type="entry name" value="DNMT1-RFD"/>
    <property type="match status" value="1"/>
</dbReference>
<dbReference type="SUPFAM" id="SSF53335">
    <property type="entry name" value="S-adenosyl-L-methionine-dependent methyltransferases"/>
    <property type="match status" value="1"/>
</dbReference>
<accession>A0A9P5ZL38</accession>
<dbReference type="Proteomes" id="UP000807025">
    <property type="component" value="Unassembled WGS sequence"/>
</dbReference>
<dbReference type="EMBL" id="MU154686">
    <property type="protein sequence ID" value="KAF9489028.1"/>
    <property type="molecule type" value="Genomic_DNA"/>
</dbReference>
<dbReference type="SMART" id="SM00439">
    <property type="entry name" value="BAH"/>
    <property type="match status" value="2"/>
</dbReference>
<dbReference type="InterPro" id="IPR043151">
    <property type="entry name" value="BAH_sf"/>
</dbReference>
<dbReference type="InterPro" id="IPR001525">
    <property type="entry name" value="C5_MeTfrase"/>
</dbReference>
<organism evidence="14 15">
    <name type="scientific">Pleurotus eryngii</name>
    <name type="common">Boletus of the steppes</name>
    <dbReference type="NCBI Taxonomy" id="5323"/>
    <lineage>
        <taxon>Eukaryota</taxon>
        <taxon>Fungi</taxon>
        <taxon>Dikarya</taxon>
        <taxon>Basidiomycota</taxon>
        <taxon>Agaricomycotina</taxon>
        <taxon>Agaricomycetes</taxon>
        <taxon>Agaricomycetidae</taxon>
        <taxon>Agaricales</taxon>
        <taxon>Pleurotineae</taxon>
        <taxon>Pleurotaceae</taxon>
        <taxon>Pleurotus</taxon>
    </lineage>
</organism>
<dbReference type="GO" id="GO:0044027">
    <property type="term" value="P:negative regulation of gene expression via chromosomal CpG island methylation"/>
    <property type="evidence" value="ECO:0007669"/>
    <property type="project" value="TreeGrafter"/>
</dbReference>
<evidence type="ECO:0000256" key="4">
    <source>
        <dbReference type="ARBA" id="ARBA00022679"/>
    </source>
</evidence>
<evidence type="ECO:0000256" key="3">
    <source>
        <dbReference type="ARBA" id="ARBA00022603"/>
    </source>
</evidence>
<dbReference type="Gene3D" id="2.30.30.490">
    <property type="match status" value="2"/>
</dbReference>
<dbReference type="EC" id="2.1.1.37" evidence="2"/>
<dbReference type="PRINTS" id="PR00105">
    <property type="entry name" value="C5METTRFRASE"/>
</dbReference>
<dbReference type="Pfam" id="PF00145">
    <property type="entry name" value="DNA_methylase"/>
    <property type="match status" value="1"/>
</dbReference>
<dbReference type="GO" id="GO:0003677">
    <property type="term" value="F:DNA binding"/>
    <property type="evidence" value="ECO:0007669"/>
    <property type="project" value="UniProtKB-KW"/>
</dbReference>
<evidence type="ECO:0000256" key="12">
    <source>
        <dbReference type="SAM" id="MobiDB-lite"/>
    </source>
</evidence>
<dbReference type="Gene3D" id="3.90.120.10">
    <property type="entry name" value="DNA Methylase, subunit A, domain 2"/>
    <property type="match status" value="1"/>
</dbReference>
<keyword evidence="8" id="KW-0539">Nucleus</keyword>
<sequence>MSRRNRPSAFELSFGEPLPEGPPAAPEITLKRPAPSDASTSRPKRVHRDLPKSAFYSPNPNRQEIDEDDSDLEIRGEEPSDPDTTDKPVRILNTFTMFDPKHRFEMVSLQALVDGDPNANGFAVVGYVSAFMVEGDEDEEDEEEDEDRPFVKLRRLISYSMDTASQNDPVWLETDHAWYILRDPSPEYEPFFRHFYTPRRATQLVISMAKQNLNMDFPTFVASISSTTTILGRNISEDDILSSVDELSLAVVESAEVAALKQRSRLVTYLLRGQHPAQPPKRPKRWDGHPPASLHAKALFRNLDFFVLQPENQISTHVTPLVAQLAGGHFGERLVVVGAPLPPPSKEKEDSNKKKEFAKVKALVEKAHRTKDRWRKKEIKQSYRLAGRNDIWLRAIDLDDEAFNVGDIVLVLPRKSDHLGIQELPRVQDIRPGATIPSYFRFAQIVFLNIEKSVAHVRWFEHSSFTVMQEFGNPQQLFLNNICDDVHIQDLIEKVTVHPQRTGDMLPEHYFCNSIYDHSHADVVAIDHSAEAIVAAHSPPGNCPVAICAWRNELENVVQRISNPPGVAYLGHTYHKHDFVEVASGSPLGLCGIGQIVGFPEKTSRRESSTSRLDTQLYVRVRWLGRMSNIKRDLPEGYIKDEKQLFMTDEEEDILLMNLIRPCFVIPDKARGEVEWLQLLDSSPHHFYASRRFSSRQAHSWLEGRNYNVQEHAMCRACTSSLIRLGDTRSDRHLYSDFCDVQLQTPLRTLDLFSGCGAFSLGMAQGARFIRVTHAIEISPSAAKTFMRNHKNVKMYNNCANLILRHFIKHRHGHQAEAPTQLFDGKSPIPAPPKQGDIDLMTIGFPCQSHSGLNKFKKANDPKSNLILTALSYVDFLRPRYCYFENVRGFLQYSLGATQDGKHKTSGGITMGGLKFLTRALADFGYQYRFALLQAAHYGTPQQRVRFFLVASRFGYPLPDIPQPSHHFPLNETLSVNLPSGSILSPVKQTRGSQAHQFVTVDDAISDLPRFDWKHPFLADNQERRQLGIDVLSCSKDKPWCGKAGKANYFHPPKTVFQVQCRLVESTDLQQYTKVLVPATVARVVNVPLQARADYRNLAGDSMEWQMNNAVSAVAKGGYQPGFYGRLDPDGWFYTTVTNVNPTAKQSKILNPYCKRIVTIRELARSQGFPDHFVFEAIDNNLATMHRQIGNAVPWPVSRALGQELSKALYNKWCKDKANAISID</sequence>
<comment type="subcellular location">
    <subcellularLocation>
        <location evidence="1">Nucleus</location>
    </subcellularLocation>
</comment>
<keyword evidence="5 10" id="KW-0949">S-adenosyl-L-methionine</keyword>
<feature type="region of interest" description="Disordered" evidence="12">
    <location>
        <begin position="1"/>
        <end position="88"/>
    </location>
</feature>
<name>A0A9P5ZL38_PLEER</name>
<evidence type="ECO:0000313" key="15">
    <source>
        <dbReference type="Proteomes" id="UP000807025"/>
    </source>
</evidence>
<evidence type="ECO:0000256" key="1">
    <source>
        <dbReference type="ARBA" id="ARBA00004123"/>
    </source>
</evidence>
<dbReference type="PANTHER" id="PTHR10629:SF52">
    <property type="entry name" value="DNA (CYTOSINE-5)-METHYLTRANSFERASE 1"/>
    <property type="match status" value="1"/>
</dbReference>
<proteinExistence type="inferred from homology"/>
<dbReference type="NCBIfam" id="TIGR00675">
    <property type="entry name" value="dcm"/>
    <property type="match status" value="1"/>
</dbReference>
<keyword evidence="6" id="KW-0677">Repeat</keyword>
<dbReference type="OrthoDB" id="5376140at2759"/>
<dbReference type="PROSITE" id="PS51679">
    <property type="entry name" value="SAM_MT_C5"/>
    <property type="match status" value="1"/>
</dbReference>
<evidence type="ECO:0000256" key="11">
    <source>
        <dbReference type="RuleBase" id="RU000416"/>
    </source>
</evidence>
<feature type="domain" description="BAH" evidence="13">
    <location>
        <begin position="572"/>
        <end position="704"/>
    </location>
</feature>
<evidence type="ECO:0000256" key="5">
    <source>
        <dbReference type="ARBA" id="ARBA00022691"/>
    </source>
</evidence>
<protein>
    <recommendedName>
        <fullName evidence="2">DNA (cytosine-5-)-methyltransferase</fullName>
        <ecNumber evidence="2">2.1.1.37</ecNumber>
    </recommendedName>
</protein>
<evidence type="ECO:0000256" key="8">
    <source>
        <dbReference type="ARBA" id="ARBA00023242"/>
    </source>
</evidence>
<dbReference type="PROSITE" id="PS51038">
    <property type="entry name" value="BAH"/>
    <property type="match status" value="1"/>
</dbReference>
<feature type="active site" evidence="9 10">
    <location>
        <position position="847"/>
    </location>
</feature>
<dbReference type="AlphaFoldDB" id="A0A9P5ZL38"/>
<dbReference type="InterPro" id="IPR001025">
    <property type="entry name" value="BAH_dom"/>
</dbReference>
<dbReference type="InterPro" id="IPR022702">
    <property type="entry name" value="Cytosine_MeTrfase1_RFD"/>
</dbReference>
<keyword evidence="4 10" id="KW-0808">Transferase</keyword>
<evidence type="ECO:0000256" key="2">
    <source>
        <dbReference type="ARBA" id="ARBA00011975"/>
    </source>
</evidence>
<dbReference type="InterPro" id="IPR050390">
    <property type="entry name" value="C5-Methyltransferase"/>
</dbReference>
<dbReference type="GO" id="GO:0005634">
    <property type="term" value="C:nucleus"/>
    <property type="evidence" value="ECO:0007669"/>
    <property type="project" value="UniProtKB-SubCell"/>
</dbReference>
<evidence type="ECO:0000256" key="9">
    <source>
        <dbReference type="PIRSR" id="PIRSR037404-1"/>
    </source>
</evidence>
<dbReference type="GO" id="GO:0006346">
    <property type="term" value="P:DNA methylation-dependent constitutive heterochromatin formation"/>
    <property type="evidence" value="ECO:0007669"/>
    <property type="project" value="InterPro"/>
</dbReference>
<comment type="similarity">
    <text evidence="10 11">Belongs to the class I-like SAM-binding methyltransferase superfamily. C5-methyltransferase family.</text>
</comment>